<protein>
    <submittedName>
        <fullName evidence="1">Uncharacterized protein</fullName>
    </submittedName>
</protein>
<sequence length="73" mass="7950">MLSASDSRRFSTWATVLDNGLLKVKTPSVGKVTMAIDNWRAALEWESLPGFVNVTCQIVLNNAANQEVVVTAN</sequence>
<dbReference type="EMBL" id="GL732542">
    <property type="protein sequence ID" value="EFX81715.1"/>
    <property type="molecule type" value="Genomic_DNA"/>
</dbReference>
<evidence type="ECO:0000313" key="2">
    <source>
        <dbReference type="Proteomes" id="UP000000305"/>
    </source>
</evidence>
<keyword evidence="2" id="KW-1185">Reference proteome</keyword>
<proteinExistence type="predicted"/>
<gene>
    <name evidence="1" type="ORF">DAPPUDRAFT_242118</name>
</gene>
<dbReference type="KEGG" id="dpx:DAPPUDRAFT_242118"/>
<dbReference type="InParanoid" id="E9GFX4"/>
<accession>E9GFX4</accession>
<reference evidence="1 2" key="1">
    <citation type="journal article" date="2011" name="Science">
        <title>The ecoresponsive genome of Daphnia pulex.</title>
        <authorList>
            <person name="Colbourne J.K."/>
            <person name="Pfrender M.E."/>
            <person name="Gilbert D."/>
            <person name="Thomas W.K."/>
            <person name="Tucker A."/>
            <person name="Oakley T.H."/>
            <person name="Tokishita S."/>
            <person name="Aerts A."/>
            <person name="Arnold G.J."/>
            <person name="Basu M.K."/>
            <person name="Bauer D.J."/>
            <person name="Caceres C.E."/>
            <person name="Carmel L."/>
            <person name="Casola C."/>
            <person name="Choi J.H."/>
            <person name="Detter J.C."/>
            <person name="Dong Q."/>
            <person name="Dusheyko S."/>
            <person name="Eads B.D."/>
            <person name="Frohlich T."/>
            <person name="Geiler-Samerotte K.A."/>
            <person name="Gerlach D."/>
            <person name="Hatcher P."/>
            <person name="Jogdeo S."/>
            <person name="Krijgsveld J."/>
            <person name="Kriventseva E.V."/>
            <person name="Kultz D."/>
            <person name="Laforsch C."/>
            <person name="Lindquist E."/>
            <person name="Lopez J."/>
            <person name="Manak J.R."/>
            <person name="Muller J."/>
            <person name="Pangilinan J."/>
            <person name="Patwardhan R.P."/>
            <person name="Pitluck S."/>
            <person name="Pritham E.J."/>
            <person name="Rechtsteiner A."/>
            <person name="Rho M."/>
            <person name="Rogozin I.B."/>
            <person name="Sakarya O."/>
            <person name="Salamov A."/>
            <person name="Schaack S."/>
            <person name="Shapiro H."/>
            <person name="Shiga Y."/>
            <person name="Skalitzky C."/>
            <person name="Smith Z."/>
            <person name="Souvorov A."/>
            <person name="Sung W."/>
            <person name="Tang Z."/>
            <person name="Tsuchiya D."/>
            <person name="Tu H."/>
            <person name="Vos H."/>
            <person name="Wang M."/>
            <person name="Wolf Y.I."/>
            <person name="Yamagata H."/>
            <person name="Yamada T."/>
            <person name="Ye Y."/>
            <person name="Shaw J.R."/>
            <person name="Andrews J."/>
            <person name="Crease T.J."/>
            <person name="Tang H."/>
            <person name="Lucas S.M."/>
            <person name="Robertson H.M."/>
            <person name="Bork P."/>
            <person name="Koonin E.V."/>
            <person name="Zdobnov E.M."/>
            <person name="Grigoriev I.V."/>
            <person name="Lynch M."/>
            <person name="Boore J.L."/>
        </authorList>
    </citation>
    <scope>NUCLEOTIDE SEQUENCE [LARGE SCALE GENOMIC DNA]</scope>
</reference>
<evidence type="ECO:0000313" key="1">
    <source>
        <dbReference type="EMBL" id="EFX81715.1"/>
    </source>
</evidence>
<dbReference type="Proteomes" id="UP000000305">
    <property type="component" value="Unassembled WGS sequence"/>
</dbReference>
<dbReference type="AlphaFoldDB" id="E9GFX4"/>
<organism evidence="1 2">
    <name type="scientific">Daphnia pulex</name>
    <name type="common">Water flea</name>
    <dbReference type="NCBI Taxonomy" id="6669"/>
    <lineage>
        <taxon>Eukaryota</taxon>
        <taxon>Metazoa</taxon>
        <taxon>Ecdysozoa</taxon>
        <taxon>Arthropoda</taxon>
        <taxon>Crustacea</taxon>
        <taxon>Branchiopoda</taxon>
        <taxon>Diplostraca</taxon>
        <taxon>Cladocera</taxon>
        <taxon>Anomopoda</taxon>
        <taxon>Daphniidae</taxon>
        <taxon>Daphnia</taxon>
    </lineage>
</organism>
<dbReference type="HOGENOM" id="CLU_2707303_0_0_1"/>
<name>E9GFX4_DAPPU</name>